<evidence type="ECO:0008006" key="3">
    <source>
        <dbReference type="Google" id="ProtNLM"/>
    </source>
</evidence>
<organism evidence="1 2">
    <name type="scientific">Paraglaciecola polaris LMG 21857</name>
    <dbReference type="NCBI Taxonomy" id="1129793"/>
    <lineage>
        <taxon>Bacteria</taxon>
        <taxon>Pseudomonadati</taxon>
        <taxon>Pseudomonadota</taxon>
        <taxon>Gammaproteobacteria</taxon>
        <taxon>Alteromonadales</taxon>
        <taxon>Alteromonadaceae</taxon>
        <taxon>Paraglaciecola</taxon>
    </lineage>
</organism>
<dbReference type="Pfam" id="PF08891">
    <property type="entry name" value="YfcL"/>
    <property type="match status" value="1"/>
</dbReference>
<keyword evidence="2" id="KW-1185">Reference proteome</keyword>
<dbReference type="InterPro" id="IPR014987">
    <property type="entry name" value="UPF_YfcL"/>
</dbReference>
<dbReference type="EMBL" id="BAER01000111">
    <property type="protein sequence ID" value="GAC34467.1"/>
    <property type="molecule type" value="Genomic_DNA"/>
</dbReference>
<gene>
    <name evidence="1" type="ORF">GPLA_3579</name>
</gene>
<dbReference type="STRING" id="1129793.GPLA_3579"/>
<dbReference type="RefSeq" id="WP_007106232.1">
    <property type="nucleotide sequence ID" value="NZ_BAER01000111.1"/>
</dbReference>
<sequence length="105" mass="11622">MCESVNSDVAKQKFDDFVDATQAYLDGVVVYGNDQELFIASYLTGHFSLVGSNALGLDDYSLAALNRYMLESLEKAYANNEVQGQDQVQVSALWQRLFVEADVLA</sequence>
<dbReference type="OrthoDB" id="5600394at2"/>
<dbReference type="AlphaFoldDB" id="K6ZW42"/>
<dbReference type="Proteomes" id="UP000006322">
    <property type="component" value="Unassembled WGS sequence"/>
</dbReference>
<comment type="caution">
    <text evidence="1">The sequence shown here is derived from an EMBL/GenBank/DDBJ whole genome shotgun (WGS) entry which is preliminary data.</text>
</comment>
<evidence type="ECO:0000313" key="2">
    <source>
        <dbReference type="Proteomes" id="UP000006322"/>
    </source>
</evidence>
<name>K6ZW42_9ALTE</name>
<protein>
    <recommendedName>
        <fullName evidence="3">YfcL protein</fullName>
    </recommendedName>
</protein>
<accession>K6ZW42</accession>
<evidence type="ECO:0000313" key="1">
    <source>
        <dbReference type="EMBL" id="GAC34467.1"/>
    </source>
</evidence>
<reference evidence="2" key="1">
    <citation type="journal article" date="2014" name="Environ. Microbiol.">
        <title>Comparative genomics of the marine bacterial genus Glaciecola reveals the high degree of genomic diversity and genomic characteristic for cold adaptation.</title>
        <authorList>
            <person name="Qin Q.L."/>
            <person name="Xie B.B."/>
            <person name="Yu Y."/>
            <person name="Shu Y.L."/>
            <person name="Rong J.C."/>
            <person name="Zhang Y.J."/>
            <person name="Zhao D.L."/>
            <person name="Chen X.L."/>
            <person name="Zhang X.Y."/>
            <person name="Chen B."/>
            <person name="Zhou B.C."/>
            <person name="Zhang Y.Z."/>
        </authorList>
    </citation>
    <scope>NUCLEOTIDE SEQUENCE [LARGE SCALE GENOMIC DNA]</scope>
    <source>
        <strain evidence="2">LMG 21857</strain>
    </source>
</reference>
<proteinExistence type="predicted"/>